<evidence type="ECO:0000256" key="3">
    <source>
        <dbReference type="ARBA" id="ARBA00022989"/>
    </source>
</evidence>
<organism evidence="8">
    <name type="scientific">Phaffia rhodozyma</name>
    <name type="common">Yeast</name>
    <name type="synonym">Xanthophyllomyces dendrorhous</name>
    <dbReference type="NCBI Taxonomy" id="264483"/>
    <lineage>
        <taxon>Eukaryota</taxon>
        <taxon>Fungi</taxon>
        <taxon>Dikarya</taxon>
        <taxon>Basidiomycota</taxon>
        <taxon>Agaricomycotina</taxon>
        <taxon>Tremellomycetes</taxon>
        <taxon>Cystofilobasidiales</taxon>
        <taxon>Mrakiaceae</taxon>
        <taxon>Phaffia</taxon>
    </lineage>
</organism>
<feature type="transmembrane region" description="Helical" evidence="6">
    <location>
        <begin position="78"/>
        <end position="102"/>
    </location>
</feature>
<evidence type="ECO:0000259" key="7">
    <source>
        <dbReference type="PROSITE" id="PS50850"/>
    </source>
</evidence>
<dbReference type="InterPro" id="IPR036259">
    <property type="entry name" value="MFS_trans_sf"/>
</dbReference>
<evidence type="ECO:0000256" key="4">
    <source>
        <dbReference type="ARBA" id="ARBA00023136"/>
    </source>
</evidence>
<dbReference type="GO" id="GO:0015355">
    <property type="term" value="F:secondary active monocarboxylate transmembrane transporter activity"/>
    <property type="evidence" value="ECO:0007669"/>
    <property type="project" value="TreeGrafter"/>
</dbReference>
<feature type="region of interest" description="Disordered" evidence="5">
    <location>
        <begin position="479"/>
        <end position="504"/>
    </location>
</feature>
<dbReference type="InterPro" id="IPR011701">
    <property type="entry name" value="MFS"/>
</dbReference>
<dbReference type="PROSITE" id="PS50850">
    <property type="entry name" value="MFS"/>
    <property type="match status" value="1"/>
</dbReference>
<dbReference type="InterPro" id="IPR020846">
    <property type="entry name" value="MFS_dom"/>
</dbReference>
<dbReference type="AlphaFoldDB" id="A0A0F7SJK6"/>
<keyword evidence="4 6" id="KW-0472">Membrane</keyword>
<dbReference type="GO" id="GO:0005886">
    <property type="term" value="C:plasma membrane"/>
    <property type="evidence" value="ECO:0007669"/>
    <property type="project" value="TreeGrafter"/>
</dbReference>
<dbReference type="Gene3D" id="1.20.1250.20">
    <property type="entry name" value="MFS general substrate transporter like domains"/>
    <property type="match status" value="2"/>
</dbReference>
<feature type="transmembrane region" description="Helical" evidence="6">
    <location>
        <begin position="179"/>
        <end position="196"/>
    </location>
</feature>
<feature type="compositionally biased region" description="Basic and acidic residues" evidence="5">
    <location>
        <begin position="480"/>
        <end position="504"/>
    </location>
</feature>
<evidence type="ECO:0000256" key="1">
    <source>
        <dbReference type="ARBA" id="ARBA00004141"/>
    </source>
</evidence>
<dbReference type="PANTHER" id="PTHR23508:SF10">
    <property type="entry name" value="CARBOXYLIC ACID TRANSPORTER PROTEIN HOMOLOG"/>
    <property type="match status" value="1"/>
</dbReference>
<feature type="transmembrane region" description="Helical" evidence="6">
    <location>
        <begin position="141"/>
        <end position="159"/>
    </location>
</feature>
<comment type="subcellular location">
    <subcellularLocation>
        <location evidence="1">Membrane</location>
        <topology evidence="1">Multi-pass membrane protein</topology>
    </subcellularLocation>
</comment>
<evidence type="ECO:0000313" key="8">
    <source>
        <dbReference type="EMBL" id="CDZ98630.1"/>
    </source>
</evidence>
<name>A0A0F7SJK6_PHARH</name>
<dbReference type="CDD" id="cd17316">
    <property type="entry name" value="MFS_SV2_like"/>
    <property type="match status" value="1"/>
</dbReference>
<dbReference type="EMBL" id="LN483345">
    <property type="protein sequence ID" value="CDZ98630.1"/>
    <property type="molecule type" value="Genomic_DNA"/>
</dbReference>
<feature type="transmembrane region" description="Helical" evidence="6">
    <location>
        <begin position="202"/>
        <end position="221"/>
    </location>
</feature>
<protein>
    <submittedName>
        <fullName evidence="8">Major facilitator superfamily domain, general substrate transporter</fullName>
    </submittedName>
</protein>
<keyword evidence="2 6" id="KW-0812">Transmembrane</keyword>
<dbReference type="GO" id="GO:0035879">
    <property type="term" value="P:plasma membrane lactate transport"/>
    <property type="evidence" value="ECO:0007669"/>
    <property type="project" value="TreeGrafter"/>
</dbReference>
<feature type="transmembrane region" description="Helical" evidence="6">
    <location>
        <begin position="303"/>
        <end position="325"/>
    </location>
</feature>
<dbReference type="PANTHER" id="PTHR23508">
    <property type="entry name" value="CARBOXYLIC ACID TRANSPORTER PROTEIN HOMOLOG"/>
    <property type="match status" value="1"/>
</dbReference>
<proteinExistence type="predicted"/>
<feature type="transmembrane region" description="Helical" evidence="6">
    <location>
        <begin position="42"/>
        <end position="66"/>
    </location>
</feature>
<evidence type="ECO:0000256" key="5">
    <source>
        <dbReference type="SAM" id="MobiDB-lite"/>
    </source>
</evidence>
<dbReference type="FunFam" id="1.20.1250.20:FF:000340">
    <property type="entry name" value="MFS transporter, SHS family, lactate transporter"/>
    <property type="match status" value="1"/>
</dbReference>
<feature type="domain" description="Major facilitator superfamily (MFS) profile" evidence="7">
    <location>
        <begin position="44"/>
        <end position="456"/>
    </location>
</feature>
<feature type="transmembrane region" description="Helical" evidence="6">
    <location>
        <begin position="264"/>
        <end position="283"/>
    </location>
</feature>
<evidence type="ECO:0000256" key="2">
    <source>
        <dbReference type="ARBA" id="ARBA00022692"/>
    </source>
</evidence>
<feature type="transmembrane region" description="Helical" evidence="6">
    <location>
        <begin position="332"/>
        <end position="351"/>
    </location>
</feature>
<evidence type="ECO:0000256" key="6">
    <source>
        <dbReference type="SAM" id="Phobius"/>
    </source>
</evidence>
<feature type="transmembrane region" description="Helical" evidence="6">
    <location>
        <begin position="109"/>
        <end position="129"/>
    </location>
</feature>
<dbReference type="SUPFAM" id="SSF103473">
    <property type="entry name" value="MFS general substrate transporter"/>
    <property type="match status" value="1"/>
</dbReference>
<accession>A0A0F7SJK6</accession>
<sequence length="504" mass="54210">MGYFKNLIPTIPSKADRQTGDDEEQVVYNPFKIFAMISPISWALYASGWFAWTMDAFDFFAVSLSLTRLSEAFDKSTHALTTSITLTLLFRSLGAVLFGIIADRYGRKWTLVTNLCIIAALQLGSGFIPNGGFKTFLAVRSLFGVAMGGIWGTSAATALEGLPVQTRGLMSGILQQGYAAGYLFACCVNLTVVQTSPHHWRVLFWIGSGLSLLAAIFRAVLPESAIFLQARAEQRAAEAAPDYVPVNKTKVFFHELGQMLKAKWINCILAVMLMAGFNFLSHGSQDLYPTYLQVSKGFTPHSATLATIVGNCGAITGGMLAGYISQFLGRRLTIILFICFIGCMIPVWIIPTSFGGLAAGAFLVQFGVQGAWGVIPVYLNELSPPAFRGTFPGVAYQLGNMISSAAAQIETTAGESLKTVVEGKTVPDYAKIQGILIGVVAAWTIIFTILNGENHGSHFESAKVGFQQGAGAGELASAHLDSDDRSFDGEKGGAKGETYHHERV</sequence>
<reference evidence="8" key="1">
    <citation type="submission" date="2014-08" db="EMBL/GenBank/DDBJ databases">
        <authorList>
            <person name="Sharma Rahul"/>
            <person name="Thines Marco"/>
        </authorList>
    </citation>
    <scope>NUCLEOTIDE SEQUENCE</scope>
</reference>
<keyword evidence="3 6" id="KW-1133">Transmembrane helix</keyword>
<dbReference type="Pfam" id="PF07690">
    <property type="entry name" value="MFS_1"/>
    <property type="match status" value="1"/>
</dbReference>